<dbReference type="EMBL" id="JAPFRF010000010">
    <property type="protein sequence ID" value="KAJ7320331.1"/>
    <property type="molecule type" value="Genomic_DNA"/>
</dbReference>
<evidence type="ECO:0000256" key="10">
    <source>
        <dbReference type="ARBA" id="ARBA00023273"/>
    </source>
</evidence>
<evidence type="ECO:0000256" key="4">
    <source>
        <dbReference type="ARBA" id="ARBA00022525"/>
    </source>
</evidence>
<dbReference type="PROSITE" id="PS50024">
    <property type="entry name" value="SEA"/>
    <property type="match status" value="1"/>
</dbReference>
<keyword evidence="9" id="KW-0325">Glycoprotein</keyword>
<evidence type="ECO:0000256" key="5">
    <source>
        <dbReference type="ARBA" id="ARBA00022530"/>
    </source>
</evidence>
<keyword evidence="4" id="KW-0964">Secreted</keyword>
<organism evidence="12 13">
    <name type="scientific">Phrynocephalus forsythii</name>
    <dbReference type="NCBI Taxonomy" id="171643"/>
    <lineage>
        <taxon>Eukaryota</taxon>
        <taxon>Metazoa</taxon>
        <taxon>Chordata</taxon>
        <taxon>Craniata</taxon>
        <taxon>Vertebrata</taxon>
        <taxon>Euteleostomi</taxon>
        <taxon>Lepidosauria</taxon>
        <taxon>Squamata</taxon>
        <taxon>Bifurcata</taxon>
        <taxon>Unidentata</taxon>
        <taxon>Episquamata</taxon>
        <taxon>Toxicofera</taxon>
        <taxon>Iguania</taxon>
        <taxon>Acrodonta</taxon>
        <taxon>Agamidae</taxon>
        <taxon>Agaminae</taxon>
        <taxon>Phrynocephalus</taxon>
    </lineage>
</organism>
<dbReference type="GO" id="GO:0001917">
    <property type="term" value="C:photoreceptor inner segment"/>
    <property type="evidence" value="ECO:0007669"/>
    <property type="project" value="UniProtKB-SubCell"/>
</dbReference>
<dbReference type="Pfam" id="PF01390">
    <property type="entry name" value="SEA"/>
    <property type="match status" value="1"/>
</dbReference>
<protein>
    <recommendedName>
        <fullName evidence="11">SEA domain-containing protein</fullName>
    </recommendedName>
</protein>
<keyword evidence="5" id="KW-0272">Extracellular matrix</keyword>
<accession>A0A9Q1AYX1</accession>
<dbReference type="PANTHER" id="PTHR12199:SF4">
    <property type="entry name" value="INTERPHOTORECEPTOR MATRIX PROTEOGLYCAN 2"/>
    <property type="match status" value="1"/>
</dbReference>
<dbReference type="GO" id="GO:0005540">
    <property type="term" value="F:hyaluronic acid binding"/>
    <property type="evidence" value="ECO:0007669"/>
    <property type="project" value="TreeGrafter"/>
</dbReference>
<comment type="caution">
    <text evidence="12">The sequence shown here is derived from an EMBL/GenBank/DDBJ whole genome shotgun (WGS) entry which is preliminary data.</text>
</comment>
<evidence type="ECO:0000256" key="6">
    <source>
        <dbReference type="ARBA" id="ARBA00022674"/>
    </source>
</evidence>
<evidence type="ECO:0000256" key="2">
    <source>
        <dbReference type="ARBA" id="ARBA00004504"/>
    </source>
</evidence>
<reference evidence="12" key="1">
    <citation type="journal article" date="2023" name="DNA Res.">
        <title>Chromosome-level genome assembly of Phrynocephalus forsythii using third-generation DNA sequencing and Hi-C analysis.</title>
        <authorList>
            <person name="Qi Y."/>
            <person name="Zhao W."/>
            <person name="Zhao Y."/>
            <person name="Niu C."/>
            <person name="Cao S."/>
            <person name="Zhang Y."/>
        </authorList>
    </citation>
    <scope>NUCLEOTIDE SEQUENCE</scope>
    <source>
        <tissue evidence="12">Muscle</tissue>
    </source>
</reference>
<evidence type="ECO:0000256" key="7">
    <source>
        <dbReference type="ARBA" id="ARBA00022729"/>
    </source>
</evidence>
<sequence length="504" mass="56662">MRSHSQFLDSKHLLDFRDFEKFNKRLLFRKKRSIFFPTGVKICPDESAEQAIANHLKYFKLRVCQEAVWEVFKTFWDRLPGHEEYQKWLNLCEEETMTIFEMGTNFSQSEEHQSLITKKQSYAKDAVGGSCNDWSCGIGVSTVSPPGDATTLRDAAANVPPPDVVSIESPTDVITDKTEDLEANNEIKQDEKLLKPSPEQIVEFSILLPEEKYTSELSDPSTEEYQQLSLLFISEIQNAYEELPGYKKIHVTEYSGVEVLYSVVFDGEAMSNATWDLINLQSNKVEDNAFLEIEDNPTVVYTVSDFRHFIAEILHKNSLLENASLNLNPDSLQLINVKEVVTAITEDTSRITAQTIDYDHSVVSEWPSADESTVSNILPLDFTRAGFIFDTDQYNGNEIWLRSDSDFLNPESNFSSTPKATSHSKPGVTIPPDDLLFVDGKQLHSVSPSALDTDDSVDLENISDISLLEDVCLKGLGHCTGFVPFANGRQNAEDREAVFSSSDG</sequence>
<evidence type="ECO:0000313" key="12">
    <source>
        <dbReference type="EMBL" id="KAJ7320331.1"/>
    </source>
</evidence>
<evidence type="ECO:0000256" key="8">
    <source>
        <dbReference type="ARBA" id="ARBA00022737"/>
    </source>
</evidence>
<dbReference type="SUPFAM" id="SSF82671">
    <property type="entry name" value="SEA domain"/>
    <property type="match status" value="1"/>
</dbReference>
<dbReference type="GO" id="GO:0007601">
    <property type="term" value="P:visual perception"/>
    <property type="evidence" value="ECO:0007669"/>
    <property type="project" value="InterPro"/>
</dbReference>
<proteinExistence type="predicted"/>
<evidence type="ECO:0000256" key="1">
    <source>
        <dbReference type="ARBA" id="ARBA00004437"/>
    </source>
</evidence>
<keyword evidence="8" id="KW-0677">Repeat</keyword>
<dbReference type="InterPro" id="IPR000082">
    <property type="entry name" value="SEA_dom"/>
</dbReference>
<comment type="subcellular location">
    <subcellularLocation>
        <location evidence="2">Cell projection</location>
        <location evidence="2">Cilium</location>
        <location evidence="2">Photoreceptor outer segment</location>
    </subcellularLocation>
    <subcellularLocation>
        <location evidence="1">Photoreceptor inner segment</location>
    </subcellularLocation>
    <subcellularLocation>
        <location evidence="3">Secreted</location>
        <location evidence="3">Extracellular space</location>
        <location evidence="3">Extracellular matrix</location>
        <location evidence="3">Interphotoreceptor matrix</location>
    </subcellularLocation>
</comment>
<keyword evidence="6" id="KW-0358">Heparin-binding</keyword>
<dbReference type="OrthoDB" id="8960773at2759"/>
<evidence type="ECO:0000256" key="3">
    <source>
        <dbReference type="ARBA" id="ARBA00004593"/>
    </source>
</evidence>
<feature type="domain" description="SEA" evidence="11">
    <location>
        <begin position="198"/>
        <end position="305"/>
    </location>
</feature>
<dbReference type="SMART" id="SM00200">
    <property type="entry name" value="SEA"/>
    <property type="match status" value="1"/>
</dbReference>
<evidence type="ECO:0000313" key="13">
    <source>
        <dbReference type="Proteomes" id="UP001142489"/>
    </source>
</evidence>
<evidence type="ECO:0000256" key="9">
    <source>
        <dbReference type="ARBA" id="ARBA00023180"/>
    </source>
</evidence>
<dbReference type="InterPro" id="IPR036364">
    <property type="entry name" value="SEA_dom_sf"/>
</dbReference>
<dbReference type="GO" id="GO:0001750">
    <property type="term" value="C:photoreceptor outer segment"/>
    <property type="evidence" value="ECO:0007669"/>
    <property type="project" value="UniProtKB-SubCell"/>
</dbReference>
<dbReference type="Proteomes" id="UP001142489">
    <property type="component" value="Unassembled WGS sequence"/>
</dbReference>
<keyword evidence="10" id="KW-0966">Cell projection</keyword>
<dbReference type="AlphaFoldDB" id="A0A9Q1AYX1"/>
<dbReference type="PANTHER" id="PTHR12199">
    <property type="entry name" value="INTERPHOTORECEPTOR MATRIX PROTEOGLYCAN"/>
    <property type="match status" value="1"/>
</dbReference>
<dbReference type="InterPro" id="IPR039861">
    <property type="entry name" value="IMPG"/>
</dbReference>
<gene>
    <name evidence="12" type="ORF">JRQ81_019842</name>
</gene>
<dbReference type="GO" id="GO:0033165">
    <property type="term" value="C:interphotoreceptor matrix"/>
    <property type="evidence" value="ECO:0007669"/>
    <property type="project" value="UniProtKB-SubCell"/>
</dbReference>
<keyword evidence="7" id="KW-0732">Signal</keyword>
<dbReference type="GO" id="GO:0008201">
    <property type="term" value="F:heparin binding"/>
    <property type="evidence" value="ECO:0007669"/>
    <property type="project" value="UniProtKB-KW"/>
</dbReference>
<name>A0A9Q1AYX1_9SAUR</name>
<keyword evidence="13" id="KW-1185">Reference proteome</keyword>
<evidence type="ECO:0000259" key="11">
    <source>
        <dbReference type="PROSITE" id="PS50024"/>
    </source>
</evidence>